<organism evidence="2 3">
    <name type="scientific">Dialister micraerophilus UPII 345-E</name>
    <dbReference type="NCBI Taxonomy" id="910314"/>
    <lineage>
        <taxon>Bacteria</taxon>
        <taxon>Bacillati</taxon>
        <taxon>Bacillota</taxon>
        <taxon>Negativicutes</taxon>
        <taxon>Veillonellales</taxon>
        <taxon>Veillonellaceae</taxon>
        <taxon>Dialister</taxon>
    </lineage>
</organism>
<keyword evidence="2" id="KW-0675">Receptor</keyword>
<evidence type="ECO:0000313" key="3">
    <source>
        <dbReference type="Proteomes" id="UP000004594"/>
    </source>
</evidence>
<reference evidence="2 3" key="1">
    <citation type="submission" date="2010-11" db="EMBL/GenBank/DDBJ databases">
        <authorList>
            <person name="Durkin A.S."/>
            <person name="Madupu R."/>
            <person name="Torralba M."/>
            <person name="Gillis M."/>
            <person name="Methe B."/>
            <person name="Sutton G."/>
            <person name="Nelson K.E."/>
        </authorList>
    </citation>
    <scope>NUCLEOTIDE SEQUENCE [LARGE SCALE GENOMIC DNA]</scope>
    <source>
        <strain evidence="2 3">UPII 345-E</strain>
    </source>
</reference>
<dbReference type="OrthoDB" id="9776669at2"/>
<feature type="transmembrane region" description="Helical" evidence="1">
    <location>
        <begin position="6"/>
        <end position="25"/>
    </location>
</feature>
<dbReference type="RefSeq" id="WP_007553665.1">
    <property type="nucleotide sequence ID" value="NZ_AENT01000001.1"/>
</dbReference>
<keyword evidence="1" id="KW-0472">Membrane</keyword>
<dbReference type="AlphaFoldDB" id="E4L7E9"/>
<evidence type="ECO:0000256" key="1">
    <source>
        <dbReference type="SAM" id="Phobius"/>
    </source>
</evidence>
<gene>
    <name evidence="2" type="ORF">HMPREF9220_1298</name>
</gene>
<dbReference type="SUPFAM" id="SSF53850">
    <property type="entry name" value="Periplasmic binding protein-like II"/>
    <property type="match status" value="1"/>
</dbReference>
<dbReference type="InterPro" id="IPR011852">
    <property type="entry name" value="TRAP_TAXI"/>
</dbReference>
<dbReference type="PANTHER" id="PTHR42941">
    <property type="entry name" value="SLL1037 PROTEIN"/>
    <property type="match status" value="1"/>
</dbReference>
<name>E4L7E9_9FIRM</name>
<keyword evidence="1" id="KW-1133">Transmembrane helix</keyword>
<sequence length="327" mass="35991">MKKTEIFMIAITVIIVIIASFKAFGDMKNTTPDGKIKIRMPTATSSGTLYATGAAITHMWNEKIPTIKASVQSSAGGVENLNMVNDGEAQVSIAISSNCYQSFHGTDIFKGHANPHLRVIAGLYLNPNQVIATDKSEINKIEDIKGKHFAIASAGSSVYNEVKTHLETANIKVPDDIQAEYIGFGEAAAMLQNKTIDGAWIMAGVPSSSVMQTLSSNSHLVNLSDDFIKQMQKKYPWYVAYTIPKGTYPAQKTDIQTTAVKMVMFCNEDLPDEVVYELTKAFWENVEELSKTQKSLKNLTPQEAVKNIADLPIHNGAMRYYKEINAI</sequence>
<accession>E4L7E9</accession>
<dbReference type="Pfam" id="PF16868">
    <property type="entry name" value="NMT1_3"/>
    <property type="match status" value="1"/>
</dbReference>
<dbReference type="NCBIfam" id="TIGR02122">
    <property type="entry name" value="TRAP_TAXI"/>
    <property type="match status" value="1"/>
</dbReference>
<dbReference type="PANTHER" id="PTHR42941:SF1">
    <property type="entry name" value="SLL1037 PROTEIN"/>
    <property type="match status" value="1"/>
</dbReference>
<dbReference type="eggNOG" id="COG2358">
    <property type="taxonomic scope" value="Bacteria"/>
</dbReference>
<protein>
    <submittedName>
        <fullName evidence="2">TRAP transporter solute receptor, TAXI family</fullName>
    </submittedName>
</protein>
<comment type="caution">
    <text evidence="2">The sequence shown here is derived from an EMBL/GenBank/DDBJ whole genome shotgun (WGS) entry which is preliminary data.</text>
</comment>
<dbReference type="EMBL" id="AENT01000001">
    <property type="protein sequence ID" value="EFR43334.1"/>
    <property type="molecule type" value="Genomic_DNA"/>
</dbReference>
<evidence type="ECO:0000313" key="2">
    <source>
        <dbReference type="EMBL" id="EFR43334.1"/>
    </source>
</evidence>
<proteinExistence type="predicted"/>
<dbReference type="CDD" id="cd13520">
    <property type="entry name" value="PBP2_TAXI_TRAP"/>
    <property type="match status" value="1"/>
</dbReference>
<dbReference type="Proteomes" id="UP000004594">
    <property type="component" value="Unassembled WGS sequence"/>
</dbReference>
<dbReference type="Gene3D" id="3.40.190.10">
    <property type="entry name" value="Periplasmic binding protein-like II"/>
    <property type="match status" value="2"/>
</dbReference>
<keyword evidence="1" id="KW-0812">Transmembrane</keyword>